<comment type="caution">
    <text evidence="1">The sequence shown here is derived from an EMBL/GenBank/DDBJ whole genome shotgun (WGS) entry which is preliminary data.</text>
</comment>
<protein>
    <recommendedName>
        <fullName evidence="3">DUF4056 domain-containing protein</fullName>
    </recommendedName>
</protein>
<dbReference type="STRING" id="55209.HA50_17840"/>
<reference evidence="1 2" key="1">
    <citation type="journal article" date="2017" name="Antonie Van Leeuwenhoek">
        <title>Phylogenomic resolution of the bacterial genus Pantoea and its relationship with Erwinia and Tatumella.</title>
        <authorList>
            <person name="Palmer M."/>
            <person name="Steenkamp E.T."/>
            <person name="Coetzee M.P."/>
            <person name="Chan W.Y."/>
            <person name="van Zyl E."/>
            <person name="De Maayer P."/>
            <person name="Coutinho T.A."/>
            <person name="Blom J."/>
            <person name="Smits T.H."/>
            <person name="Duffy B."/>
            <person name="Venter S.N."/>
        </authorList>
    </citation>
    <scope>NUCLEOTIDE SEQUENCE [LARGE SCALE GENOMIC DNA]</scope>
    <source>
        <strain evidence="1 2">LMG 2657</strain>
    </source>
</reference>
<dbReference type="RefSeq" id="WP_084876949.1">
    <property type="nucleotide sequence ID" value="NZ_JAGGMY010000001.1"/>
</dbReference>
<evidence type="ECO:0000313" key="2">
    <source>
        <dbReference type="Proteomes" id="UP000193749"/>
    </source>
</evidence>
<dbReference type="Proteomes" id="UP000193749">
    <property type="component" value="Unassembled WGS sequence"/>
</dbReference>
<gene>
    <name evidence="1" type="ORF">HA50_17840</name>
</gene>
<dbReference type="OrthoDB" id="6629090at2"/>
<dbReference type="AlphaFoldDB" id="A0A1X1EYI7"/>
<evidence type="ECO:0000313" key="1">
    <source>
        <dbReference type="EMBL" id="ORM95106.1"/>
    </source>
</evidence>
<evidence type="ECO:0008006" key="3">
    <source>
        <dbReference type="Google" id="ProtNLM"/>
    </source>
</evidence>
<name>A0A1X1EYI7_PANCY</name>
<keyword evidence="2" id="KW-1185">Reference proteome</keyword>
<accession>A0A1X1EYI7</accession>
<sequence>MSNRNEIIEPYEWNSNRRNGLVYSNVLGWIDLGHAQGTDITSLLADFRRGEAGKNDYYKIDYTQKMHAFSKRFGTGKYVKWEIKKGRSVSEIHSIALGMMMATARMFEEYQASAFFSWYTDSGFSCEDLTSDLLGFYRAVLPSNYQSRLGLVSKFDALKRWDYYGPIGNYKNTGFLPLLFPDPEDPCIIKKPYKGNLPDFMRWIQPYTDFRSDKVRVLNRNGTYFSFLN</sequence>
<organism evidence="1 2">
    <name type="scientific">Pantoea cypripedii</name>
    <name type="common">Pectobacterium cypripedii</name>
    <name type="synonym">Erwinia cypripedii</name>
    <dbReference type="NCBI Taxonomy" id="55209"/>
    <lineage>
        <taxon>Bacteria</taxon>
        <taxon>Pseudomonadati</taxon>
        <taxon>Pseudomonadota</taxon>
        <taxon>Gammaproteobacteria</taxon>
        <taxon>Enterobacterales</taxon>
        <taxon>Erwiniaceae</taxon>
        <taxon>Pantoea</taxon>
    </lineage>
</organism>
<dbReference type="EMBL" id="MLJI01000001">
    <property type="protein sequence ID" value="ORM95106.1"/>
    <property type="molecule type" value="Genomic_DNA"/>
</dbReference>
<proteinExistence type="predicted"/>